<organism evidence="1 2">
    <name type="scientific">Chryseobacterium arthrosphaerae</name>
    <dbReference type="NCBI Taxonomy" id="651561"/>
    <lineage>
        <taxon>Bacteria</taxon>
        <taxon>Pseudomonadati</taxon>
        <taxon>Bacteroidota</taxon>
        <taxon>Flavobacteriia</taxon>
        <taxon>Flavobacteriales</taxon>
        <taxon>Weeksellaceae</taxon>
        <taxon>Chryseobacterium group</taxon>
        <taxon>Chryseobacterium</taxon>
    </lineage>
</organism>
<proteinExistence type="predicted"/>
<comment type="caution">
    <text evidence="1">The sequence shown here is derived from an EMBL/GenBank/DDBJ whole genome shotgun (WGS) entry which is preliminary data.</text>
</comment>
<keyword evidence="2" id="KW-1185">Reference proteome</keyword>
<dbReference type="EMBL" id="JAZGJU010000006">
    <property type="protein sequence ID" value="MEE6126512.1"/>
    <property type="molecule type" value="Genomic_DNA"/>
</dbReference>
<evidence type="ECO:0000313" key="1">
    <source>
        <dbReference type="EMBL" id="MEE6126512.1"/>
    </source>
</evidence>
<evidence type="ECO:0000313" key="2">
    <source>
        <dbReference type="Proteomes" id="UP001350005"/>
    </source>
</evidence>
<gene>
    <name evidence="1" type="ORF">V2E39_03820</name>
</gene>
<protein>
    <submittedName>
        <fullName evidence="1">Uncharacterized protein</fullName>
    </submittedName>
</protein>
<dbReference type="RefSeq" id="WP_241310250.1">
    <property type="nucleotide sequence ID" value="NZ_JAKYXJ010000007.1"/>
</dbReference>
<dbReference type="Proteomes" id="UP001350005">
    <property type="component" value="Unassembled WGS sequence"/>
</dbReference>
<reference evidence="1 2" key="1">
    <citation type="submission" date="2024-01" db="EMBL/GenBank/DDBJ databases">
        <title>Whole genome of Chryseobacterium arthrosphaerae NNCa 2741.</title>
        <authorList>
            <person name="Boriskina E.V."/>
            <person name="Gordinskaya N.A."/>
            <person name="Kropotov V.S."/>
            <person name="Alekseeva A.E."/>
            <person name="Makhova M.A."/>
            <person name="Kryazhev D.V."/>
            <person name="Shkurkina I.S."/>
        </authorList>
    </citation>
    <scope>NUCLEOTIDE SEQUENCE [LARGE SCALE GENOMIC DNA]</scope>
    <source>
        <strain evidence="1 2">NNCa 2741</strain>
    </source>
</reference>
<accession>A0ABU7QVA0</accession>
<name>A0ABU7QVA0_9FLAO</name>
<sequence>MIREDLNKSIQNSVDRLLRLAKMSCRNTISSNIFYIVSDFNEYKGENGTEQRGLRNRINNSKELLGLDAAVEILKKDYHDFYDVNLYIFRSFKRETIIEIQFYRKSNFDADYFALIKDHPPMFHSKISIPAYALEGGKFDVNWESGGGWHHAWKSFLFKTFMYRRKARGKN</sequence>